<gene>
    <name evidence="14" type="primary">nadA</name>
    <name evidence="14" type="ORF">C6V80_08080</name>
    <name evidence="15" type="ORF">EDC58_1460</name>
</gene>
<organism evidence="15 16">
    <name type="scientific">Caminibacter pacificus</name>
    <dbReference type="NCBI Taxonomy" id="1424653"/>
    <lineage>
        <taxon>Bacteria</taxon>
        <taxon>Pseudomonadati</taxon>
        <taxon>Campylobacterota</taxon>
        <taxon>Epsilonproteobacteria</taxon>
        <taxon>Nautiliales</taxon>
        <taxon>Nautiliaceae</taxon>
        <taxon>Caminibacter</taxon>
    </lineage>
</organism>
<dbReference type="InterPro" id="IPR003473">
    <property type="entry name" value="NadA"/>
</dbReference>
<dbReference type="AlphaFoldDB" id="A0AAJ4RBW9"/>
<keyword evidence="6" id="KW-0662">Pyridine nucleotide biosynthesis</keyword>
<evidence type="ECO:0000313" key="16">
    <source>
        <dbReference type="Proteomes" id="UP000272781"/>
    </source>
</evidence>
<dbReference type="Proteomes" id="UP000298805">
    <property type="component" value="Chromosome"/>
</dbReference>
<comment type="function">
    <text evidence="2">Catalyzes the condensation of iminoaspartate with dihydroxyacetone phosphate to form quinolinate.</text>
</comment>
<dbReference type="InterPro" id="IPR036094">
    <property type="entry name" value="NadA_sf"/>
</dbReference>
<dbReference type="NCBIfam" id="NF006885">
    <property type="entry name" value="PRK09375.2-6"/>
    <property type="match status" value="1"/>
</dbReference>
<sequence>MVNKVKELLKKHNITLAAHYYQKDEIFELADLTGDSLELAKKTKALKNPLIFCGVSFMGESAKILNPDIDVYMPKLASCSMARMAEEGKVEENIKLLKEKNIDFIPITYINSSAKVKAIVGENGGLTCTSSNAKKIVSWALNQGKKVFFLPDKNLGQNVASMMGVSSSIIGEKDWEKADIICYDGHCSVHQLFMPEHVEFFKNRYPDIKIVVHPECSPEVVKLADFVGSTSQILKYVKEHPNEPMAIGTEFNFVNRMKKEINPNIFILSSTKPECPSMNETTLKELYDLLVAIDEGRAYNVVNVDENVKENALKALNRMMELS</sequence>
<proteinExistence type="predicted"/>
<dbReference type="SUPFAM" id="SSF142754">
    <property type="entry name" value="NadA-like"/>
    <property type="match status" value="1"/>
</dbReference>
<keyword evidence="9" id="KW-0408">Iron</keyword>
<keyword evidence="17" id="KW-1185">Reference proteome</keyword>
<dbReference type="GO" id="GO:0005829">
    <property type="term" value="C:cytosol"/>
    <property type="evidence" value="ECO:0007669"/>
    <property type="project" value="TreeGrafter"/>
</dbReference>
<evidence type="ECO:0000256" key="7">
    <source>
        <dbReference type="ARBA" id="ARBA00022679"/>
    </source>
</evidence>
<reference evidence="15 16" key="2">
    <citation type="submission" date="2018-11" db="EMBL/GenBank/DDBJ databases">
        <title>Genomic Encyclopedia of Type Strains, Phase IV (KMG-IV): sequencing the most valuable type-strain genomes for metagenomic binning, comparative biology and taxonomic classification.</title>
        <authorList>
            <person name="Goeker M."/>
        </authorList>
    </citation>
    <scope>NUCLEOTIDE SEQUENCE [LARGE SCALE GENOMIC DNA]</scope>
    <source>
        <strain evidence="15 16">DSM 27783</strain>
    </source>
</reference>
<dbReference type="PANTHER" id="PTHR30573">
    <property type="entry name" value="QUINOLINATE SYNTHETASE A"/>
    <property type="match status" value="1"/>
</dbReference>
<evidence type="ECO:0000256" key="3">
    <source>
        <dbReference type="ARBA" id="ARBA00005065"/>
    </source>
</evidence>
<keyword evidence="5" id="KW-0004">4Fe-4S</keyword>
<evidence type="ECO:0000313" key="14">
    <source>
        <dbReference type="EMBL" id="QCI28929.1"/>
    </source>
</evidence>
<evidence type="ECO:0000256" key="4">
    <source>
        <dbReference type="ARBA" id="ARBA00012669"/>
    </source>
</evidence>
<dbReference type="GO" id="GO:0034628">
    <property type="term" value="P:'de novo' NAD+ biosynthetic process from L-aspartate"/>
    <property type="evidence" value="ECO:0007669"/>
    <property type="project" value="TreeGrafter"/>
</dbReference>
<dbReference type="GO" id="GO:0051539">
    <property type="term" value="F:4 iron, 4 sulfur cluster binding"/>
    <property type="evidence" value="ECO:0007669"/>
    <property type="project" value="UniProtKB-KW"/>
</dbReference>
<dbReference type="RefSeq" id="WP_123352851.1">
    <property type="nucleotide sequence ID" value="NZ_CP027432.2"/>
</dbReference>
<evidence type="ECO:0000256" key="1">
    <source>
        <dbReference type="ARBA" id="ARBA00001966"/>
    </source>
</evidence>
<dbReference type="FunFam" id="3.40.50.10800:FF:000001">
    <property type="entry name" value="Quinolinate synthase A"/>
    <property type="match status" value="1"/>
</dbReference>
<dbReference type="Gene3D" id="3.40.50.10800">
    <property type="entry name" value="NadA-like"/>
    <property type="match status" value="3"/>
</dbReference>
<reference evidence="17" key="1">
    <citation type="submission" date="2018-03" db="EMBL/GenBank/DDBJ databases">
        <title>A comparative analysis of the Nautiliaceae.</title>
        <authorList>
            <person name="Grosche A."/>
            <person name="Smedile F."/>
            <person name="Vetriani C."/>
        </authorList>
    </citation>
    <scope>NUCLEOTIDE SEQUENCE [LARGE SCALE GENOMIC DNA]</scope>
    <source>
        <strain evidence="17">TB6</strain>
    </source>
</reference>
<name>A0AAJ4RBW9_9BACT</name>
<dbReference type="Pfam" id="PF02445">
    <property type="entry name" value="NadA"/>
    <property type="match status" value="1"/>
</dbReference>
<dbReference type="NCBIfam" id="TIGR00550">
    <property type="entry name" value="nadA"/>
    <property type="match status" value="1"/>
</dbReference>
<dbReference type="PANTHER" id="PTHR30573:SF0">
    <property type="entry name" value="QUINOLINATE SYNTHASE, CHLOROPLASTIC"/>
    <property type="match status" value="1"/>
</dbReference>
<evidence type="ECO:0000256" key="13">
    <source>
        <dbReference type="NCBIfam" id="TIGR00550"/>
    </source>
</evidence>
<dbReference type="GO" id="GO:0046872">
    <property type="term" value="F:metal ion binding"/>
    <property type="evidence" value="ECO:0007669"/>
    <property type="project" value="UniProtKB-KW"/>
</dbReference>
<dbReference type="GO" id="GO:0008987">
    <property type="term" value="F:quinolinate synthetase A activity"/>
    <property type="evidence" value="ECO:0007669"/>
    <property type="project" value="UniProtKB-UniRule"/>
</dbReference>
<evidence type="ECO:0000256" key="2">
    <source>
        <dbReference type="ARBA" id="ARBA00003791"/>
    </source>
</evidence>
<reference evidence="14" key="3">
    <citation type="submission" date="2019-06" db="EMBL/GenBank/DDBJ databases">
        <title>A comparative analysis of the Nautiliaceae.</title>
        <authorList>
            <person name="Grosche A."/>
            <person name="Smedile F."/>
            <person name="Vetriani C."/>
        </authorList>
    </citation>
    <scope>NUCLEOTIDE SEQUENCE</scope>
    <source>
        <strain evidence="14">TB6</strain>
    </source>
</reference>
<evidence type="ECO:0000256" key="12">
    <source>
        <dbReference type="ARBA" id="ARBA00073059"/>
    </source>
</evidence>
<dbReference type="Proteomes" id="UP000272781">
    <property type="component" value="Unassembled WGS sequence"/>
</dbReference>
<evidence type="ECO:0000256" key="11">
    <source>
        <dbReference type="ARBA" id="ARBA00050125"/>
    </source>
</evidence>
<keyword evidence="7" id="KW-0808">Transferase</keyword>
<comment type="catalytic activity">
    <reaction evidence="11">
        <text>iminosuccinate + dihydroxyacetone phosphate = quinolinate + phosphate + 2 H2O + H(+)</text>
        <dbReference type="Rhea" id="RHEA:25888"/>
        <dbReference type="ChEBI" id="CHEBI:15377"/>
        <dbReference type="ChEBI" id="CHEBI:15378"/>
        <dbReference type="ChEBI" id="CHEBI:29959"/>
        <dbReference type="ChEBI" id="CHEBI:43474"/>
        <dbReference type="ChEBI" id="CHEBI:57642"/>
        <dbReference type="ChEBI" id="CHEBI:77875"/>
        <dbReference type="EC" id="2.5.1.72"/>
    </reaction>
    <physiologicalReaction direction="left-to-right" evidence="11">
        <dbReference type="Rhea" id="RHEA:25889"/>
    </physiologicalReaction>
</comment>
<dbReference type="EMBL" id="CP027432">
    <property type="protein sequence ID" value="QCI28929.1"/>
    <property type="molecule type" value="Genomic_DNA"/>
</dbReference>
<dbReference type="EC" id="2.5.1.72" evidence="4 13"/>
<accession>A0AAJ4RBW9</accession>
<evidence type="ECO:0000313" key="17">
    <source>
        <dbReference type="Proteomes" id="UP000298805"/>
    </source>
</evidence>
<protein>
    <recommendedName>
        <fullName evidence="12 13">Quinolinate synthase</fullName>
        <ecNumber evidence="4 13">2.5.1.72</ecNumber>
    </recommendedName>
</protein>
<evidence type="ECO:0000256" key="6">
    <source>
        <dbReference type="ARBA" id="ARBA00022642"/>
    </source>
</evidence>
<evidence type="ECO:0000256" key="10">
    <source>
        <dbReference type="ARBA" id="ARBA00023014"/>
    </source>
</evidence>
<evidence type="ECO:0000256" key="5">
    <source>
        <dbReference type="ARBA" id="ARBA00022485"/>
    </source>
</evidence>
<comment type="cofactor">
    <cofactor evidence="1">
        <name>[4Fe-4S] cluster</name>
        <dbReference type="ChEBI" id="CHEBI:49883"/>
    </cofactor>
</comment>
<evidence type="ECO:0000256" key="8">
    <source>
        <dbReference type="ARBA" id="ARBA00022723"/>
    </source>
</evidence>
<keyword evidence="8" id="KW-0479">Metal-binding</keyword>
<evidence type="ECO:0000313" key="15">
    <source>
        <dbReference type="EMBL" id="ROR39520.1"/>
    </source>
</evidence>
<comment type="pathway">
    <text evidence="3">Cofactor biosynthesis; NAD(+) biosynthesis; quinolinate from iminoaspartate: step 1/1.</text>
</comment>
<dbReference type="EMBL" id="RJVK01000003">
    <property type="protein sequence ID" value="ROR39520.1"/>
    <property type="molecule type" value="Genomic_DNA"/>
</dbReference>
<evidence type="ECO:0000256" key="9">
    <source>
        <dbReference type="ARBA" id="ARBA00023004"/>
    </source>
</evidence>
<keyword evidence="10" id="KW-0411">Iron-sulfur</keyword>